<sequence>MSEHSNSEKSKQDQENTGPEAPPAINKPEEAAKPTISKPPAPKQFYTGYGMNPFVVMLVFGLYLVIVGAILLSKNVSAPKQAFDYSFYLADMKFSQMSVTIIQEYFELDAFGAKEYKFNTLPSKPSFKNNKWVFGAVQVPYSVETSDLYNVTINYVNGQFSYNATYSLTSVQIGTNYFLQRPKVIVFDAKPSFNRKYLSPHASSSAEAYVGILDIQVEAFYYQDAQIQYELQWDSTNTKQNTGIGILAAGLFVLLVTAVGIQYGLSLQRQTGIIAQLYKRQNGAQTTKMDFKRKYNRDGKSEFKVNRYPPLMYE</sequence>
<evidence type="ECO:0000313" key="5">
    <source>
        <dbReference type="Proteomes" id="UP001642409"/>
    </source>
</evidence>
<dbReference type="EMBL" id="CAXDID020000353">
    <property type="protein sequence ID" value="CAL6081530.1"/>
    <property type="molecule type" value="Genomic_DNA"/>
</dbReference>
<feature type="transmembrane region" description="Helical" evidence="2">
    <location>
        <begin position="54"/>
        <end position="72"/>
    </location>
</feature>
<comment type="caution">
    <text evidence="3">The sequence shown here is derived from an EMBL/GenBank/DDBJ whole genome shotgun (WGS) entry which is preliminary data.</text>
</comment>
<dbReference type="Proteomes" id="UP001642409">
    <property type="component" value="Unassembled WGS sequence"/>
</dbReference>
<keyword evidence="2" id="KW-1133">Transmembrane helix</keyword>
<reference evidence="4 5" key="2">
    <citation type="submission" date="2024-07" db="EMBL/GenBank/DDBJ databases">
        <authorList>
            <person name="Akdeniz Z."/>
        </authorList>
    </citation>
    <scope>NUCLEOTIDE SEQUENCE [LARGE SCALE GENOMIC DNA]</scope>
</reference>
<protein>
    <submittedName>
        <fullName evidence="3">Transmembrane domain-containing protein</fullName>
    </submittedName>
    <submittedName>
        <fullName evidence="4">Transmembrane_domain-containing protein</fullName>
    </submittedName>
</protein>
<keyword evidence="2 3" id="KW-0812">Transmembrane</keyword>
<proteinExistence type="predicted"/>
<evidence type="ECO:0000256" key="1">
    <source>
        <dbReference type="SAM" id="MobiDB-lite"/>
    </source>
</evidence>
<dbReference type="EMBL" id="CATOUU010001184">
    <property type="protein sequence ID" value="CAI9978285.1"/>
    <property type="molecule type" value="Genomic_DNA"/>
</dbReference>
<feature type="compositionally biased region" description="Basic and acidic residues" evidence="1">
    <location>
        <begin position="1"/>
        <end position="14"/>
    </location>
</feature>
<reference evidence="3" key="1">
    <citation type="submission" date="2023-06" db="EMBL/GenBank/DDBJ databases">
        <authorList>
            <person name="Kurt Z."/>
        </authorList>
    </citation>
    <scope>NUCLEOTIDE SEQUENCE</scope>
</reference>
<evidence type="ECO:0000256" key="2">
    <source>
        <dbReference type="SAM" id="Phobius"/>
    </source>
</evidence>
<feature type="transmembrane region" description="Helical" evidence="2">
    <location>
        <begin position="244"/>
        <end position="265"/>
    </location>
</feature>
<accession>A0AA86RI30</accession>
<evidence type="ECO:0000313" key="4">
    <source>
        <dbReference type="EMBL" id="CAL6081530.1"/>
    </source>
</evidence>
<feature type="region of interest" description="Disordered" evidence="1">
    <location>
        <begin position="1"/>
        <end position="38"/>
    </location>
</feature>
<evidence type="ECO:0000313" key="3">
    <source>
        <dbReference type="EMBL" id="CAI9978285.1"/>
    </source>
</evidence>
<organism evidence="3">
    <name type="scientific">Hexamita inflata</name>
    <dbReference type="NCBI Taxonomy" id="28002"/>
    <lineage>
        <taxon>Eukaryota</taxon>
        <taxon>Metamonada</taxon>
        <taxon>Diplomonadida</taxon>
        <taxon>Hexamitidae</taxon>
        <taxon>Hexamitinae</taxon>
        <taxon>Hexamita</taxon>
    </lineage>
</organism>
<keyword evidence="2" id="KW-0472">Membrane</keyword>
<name>A0AA86RI30_9EUKA</name>
<keyword evidence="5" id="KW-1185">Reference proteome</keyword>
<gene>
    <name evidence="4" type="ORF">HINF_LOCUS60387</name>
    <name evidence="3" type="ORF">HINF_LOCUS65930</name>
</gene>
<dbReference type="AlphaFoldDB" id="A0AA86RI30"/>